<sequence length="482" mass="50412">MSGSHTVNPMLRLGLGTAMAAAMLSGCAGHPAPRADVAAAMAQDELQEGQTSRAIRLAEAAVLGEPRNAAYRLVLGNAYLDAGRFASAADAFSDAMTLGDNSPRAALSLALALNGEGRFREAATLLNDREGEIAASDLGLALALSGEPERGIQILSNAIRAGQNTVKMRQNLAYAYAVAGRWRESRLMVAQDVPADQVGQRMAAWAQLTHAEAYRARVAQLLDVPANVRDNGQPAQLALGNDPGLDHMAVNADAAFAAAATMAEAPRDVEGELPAVTNPEPGLDTYGEPREPSPVTFAAAFVGQSSANGALDAVATDSTRFVDSPVVQDVSARRSAQSGQNAVERARAEPAARSSARLASAHSAARTEPARPVRRTTTIGAPVENATHLVQLGSFASQQAAQRAWGIYVGRYPELANREMVITQAIVRGKRYWRVSAGGFDNASARAMCSAVSSREGDGCISWAAANPLPGAVDTGVRLARR</sequence>
<organism evidence="5 6">
    <name type="scientific">Aurantiacibacter spongiae</name>
    <dbReference type="NCBI Taxonomy" id="2488860"/>
    <lineage>
        <taxon>Bacteria</taxon>
        <taxon>Pseudomonadati</taxon>
        <taxon>Pseudomonadota</taxon>
        <taxon>Alphaproteobacteria</taxon>
        <taxon>Sphingomonadales</taxon>
        <taxon>Erythrobacteraceae</taxon>
        <taxon>Aurantiacibacter</taxon>
    </lineage>
</organism>
<dbReference type="RefSeq" id="WP_123880884.1">
    <property type="nucleotide sequence ID" value="NZ_RPFZ01000001.1"/>
</dbReference>
<evidence type="ECO:0000313" key="6">
    <source>
        <dbReference type="Proteomes" id="UP000275232"/>
    </source>
</evidence>
<dbReference type="AlphaFoldDB" id="A0A3N5DRZ7"/>
<evidence type="ECO:0000313" key="5">
    <source>
        <dbReference type="EMBL" id="RPF71951.1"/>
    </source>
</evidence>
<dbReference type="PROSITE" id="PS51724">
    <property type="entry name" value="SPOR"/>
    <property type="match status" value="1"/>
</dbReference>
<dbReference type="Gene3D" id="3.30.70.1070">
    <property type="entry name" value="Sporulation related repeat"/>
    <property type="match status" value="1"/>
</dbReference>
<proteinExistence type="predicted"/>
<dbReference type="GO" id="GO:0042834">
    <property type="term" value="F:peptidoglycan binding"/>
    <property type="evidence" value="ECO:0007669"/>
    <property type="project" value="InterPro"/>
</dbReference>
<dbReference type="InterPro" id="IPR007730">
    <property type="entry name" value="SPOR-like_dom"/>
</dbReference>
<dbReference type="Pfam" id="PF05036">
    <property type="entry name" value="SPOR"/>
    <property type="match status" value="1"/>
</dbReference>
<feature type="region of interest" description="Disordered" evidence="2">
    <location>
        <begin position="332"/>
        <end position="375"/>
    </location>
</feature>
<dbReference type="EMBL" id="RPFZ01000001">
    <property type="protein sequence ID" value="RPF71951.1"/>
    <property type="molecule type" value="Genomic_DNA"/>
</dbReference>
<gene>
    <name evidence="5" type="ORF">EG799_10240</name>
</gene>
<evidence type="ECO:0000259" key="4">
    <source>
        <dbReference type="PROSITE" id="PS51724"/>
    </source>
</evidence>
<dbReference type="Proteomes" id="UP000275232">
    <property type="component" value="Unassembled WGS sequence"/>
</dbReference>
<dbReference type="OrthoDB" id="7388953at2"/>
<evidence type="ECO:0000256" key="1">
    <source>
        <dbReference type="PROSITE-ProRule" id="PRU00339"/>
    </source>
</evidence>
<keyword evidence="1" id="KW-0802">TPR repeat</keyword>
<feature type="compositionally biased region" description="Low complexity" evidence="2">
    <location>
        <begin position="351"/>
        <end position="366"/>
    </location>
</feature>
<feature type="signal peptide" evidence="3">
    <location>
        <begin position="1"/>
        <end position="20"/>
    </location>
</feature>
<keyword evidence="6" id="KW-1185">Reference proteome</keyword>
<reference evidence="5 6" key="1">
    <citation type="submission" date="2018-11" db="EMBL/GenBank/DDBJ databases">
        <title>Erythrobacter spongiae sp. nov., isolated from a marine sponge.</title>
        <authorList>
            <person name="Zhuang L."/>
            <person name="Luo L."/>
        </authorList>
    </citation>
    <scope>NUCLEOTIDE SEQUENCE [LARGE SCALE GENOMIC DNA]</scope>
    <source>
        <strain evidence="5 6">HN-E23</strain>
    </source>
</reference>
<dbReference type="PROSITE" id="PS50005">
    <property type="entry name" value="TPR"/>
    <property type="match status" value="1"/>
</dbReference>
<dbReference type="InterPro" id="IPR019734">
    <property type="entry name" value="TPR_rpt"/>
</dbReference>
<accession>A0A3N5DRZ7</accession>
<dbReference type="InterPro" id="IPR011990">
    <property type="entry name" value="TPR-like_helical_dom_sf"/>
</dbReference>
<feature type="repeat" description="TPR" evidence="1">
    <location>
        <begin position="69"/>
        <end position="102"/>
    </location>
</feature>
<evidence type="ECO:0000256" key="2">
    <source>
        <dbReference type="SAM" id="MobiDB-lite"/>
    </source>
</evidence>
<evidence type="ECO:0000256" key="3">
    <source>
        <dbReference type="SAM" id="SignalP"/>
    </source>
</evidence>
<keyword evidence="3" id="KW-0732">Signal</keyword>
<feature type="chain" id="PRO_5018217936" evidence="3">
    <location>
        <begin position="21"/>
        <end position="482"/>
    </location>
</feature>
<name>A0A3N5DRZ7_9SPHN</name>
<dbReference type="SUPFAM" id="SSF48452">
    <property type="entry name" value="TPR-like"/>
    <property type="match status" value="1"/>
</dbReference>
<dbReference type="InterPro" id="IPR036680">
    <property type="entry name" value="SPOR-like_sf"/>
</dbReference>
<protein>
    <submittedName>
        <fullName evidence="5">SPOR domain-containing protein</fullName>
    </submittedName>
</protein>
<dbReference type="Gene3D" id="1.25.40.10">
    <property type="entry name" value="Tetratricopeptide repeat domain"/>
    <property type="match status" value="1"/>
</dbReference>
<dbReference type="Pfam" id="PF13432">
    <property type="entry name" value="TPR_16"/>
    <property type="match status" value="1"/>
</dbReference>
<feature type="domain" description="SPOR" evidence="4">
    <location>
        <begin position="382"/>
        <end position="466"/>
    </location>
</feature>
<comment type="caution">
    <text evidence="5">The sequence shown here is derived from an EMBL/GenBank/DDBJ whole genome shotgun (WGS) entry which is preliminary data.</text>
</comment>